<dbReference type="AlphaFoldDB" id="A0A1G6R5P4"/>
<evidence type="ECO:0000313" key="1">
    <source>
        <dbReference type="EMBL" id="SDC99771.1"/>
    </source>
</evidence>
<keyword evidence="2" id="KW-1185">Reference proteome</keyword>
<reference evidence="1 2" key="1">
    <citation type="submission" date="2016-10" db="EMBL/GenBank/DDBJ databases">
        <authorList>
            <person name="de Groot N.N."/>
        </authorList>
    </citation>
    <scope>NUCLEOTIDE SEQUENCE [LARGE SCALE GENOMIC DNA]</scope>
    <source>
        <strain evidence="1 2">DSM 45514</strain>
    </source>
</reference>
<organism evidence="1 2">
    <name type="scientific">Melghirimyces thermohalophilus</name>
    <dbReference type="NCBI Taxonomy" id="1236220"/>
    <lineage>
        <taxon>Bacteria</taxon>
        <taxon>Bacillati</taxon>
        <taxon>Bacillota</taxon>
        <taxon>Bacilli</taxon>
        <taxon>Bacillales</taxon>
        <taxon>Thermoactinomycetaceae</taxon>
        <taxon>Melghirimyces</taxon>
    </lineage>
</organism>
<dbReference type="STRING" id="1236220.SAMN04488112_12616"/>
<sequence>MGAHMAGTREIESGRRLVNRLTMGFSLTGEVQGAKLFHLRRIRTKP</sequence>
<gene>
    <name evidence="1" type="ORF">SAMN04488112_12616</name>
</gene>
<protein>
    <submittedName>
        <fullName evidence="1">Uncharacterized protein</fullName>
    </submittedName>
</protein>
<evidence type="ECO:0000313" key="2">
    <source>
        <dbReference type="Proteomes" id="UP000199387"/>
    </source>
</evidence>
<accession>A0A1G6R5P4</accession>
<dbReference type="Proteomes" id="UP000199387">
    <property type="component" value="Unassembled WGS sequence"/>
</dbReference>
<proteinExistence type="predicted"/>
<dbReference type="EMBL" id="FMZA01000026">
    <property type="protein sequence ID" value="SDC99771.1"/>
    <property type="molecule type" value="Genomic_DNA"/>
</dbReference>
<name>A0A1G6R5P4_9BACL</name>